<name>A0ACC0F2L6_9ERIC</name>
<evidence type="ECO:0000313" key="2">
    <source>
        <dbReference type="Proteomes" id="UP001060215"/>
    </source>
</evidence>
<dbReference type="Proteomes" id="UP001060215">
    <property type="component" value="Chromosome 11"/>
</dbReference>
<keyword evidence="2" id="KW-1185">Reference proteome</keyword>
<evidence type="ECO:0000313" key="1">
    <source>
        <dbReference type="EMBL" id="KAI7982336.1"/>
    </source>
</evidence>
<dbReference type="EMBL" id="CM045768">
    <property type="protein sequence ID" value="KAI7982336.1"/>
    <property type="molecule type" value="Genomic_DNA"/>
</dbReference>
<gene>
    <name evidence="1" type="ORF">LOK49_LG15G01805</name>
</gene>
<comment type="caution">
    <text evidence="1">The sequence shown here is derived from an EMBL/GenBank/DDBJ whole genome shotgun (WGS) entry which is preliminary data.</text>
</comment>
<proteinExistence type="predicted"/>
<accession>A0ACC0F2L6</accession>
<sequence length="466" mass="51031">MGTLYRSSIAVDGGGEEDYNSVHADPPPSHQTELDAGALFVLKSKGTWLHSSYHLTTTIVAPSLLSLPFAFVPLGWEWGVICLVIEALVSFYSYHLISLVLDHYAHFGHRFLRFRDIANNILGPRWGRYYVVPIQFIVCYGTVVGYILLGGQCIKAIYLLSNPNGSMKLYEFVIIFGSFMLILAQMPSFHSLRHINLVSSLLCLAYCTCATAGCIYIGSSSKGPKKDYSMNGDTQTRVFSIFNAIAIIAATYGNGIIPEIQATLAPPVKGKMFKALCVCYAVVIVTFLGVAISGYWAFGNQASGQILTNFLGIDGKALVPKWFFFMSNISTVLQLSTVGVVYLQPTNELLERTFADPKSGEFSSRNVIPRLIYRSLSVIIATTIAAMLPFFGDINAVIGAFGFLPLDFVLPVVFYNLTFKPSKQSPVFWLNVTVAVVFAAIGVIAAVAAVRQISLDAKTYRLFANV</sequence>
<organism evidence="1 2">
    <name type="scientific">Camellia lanceoleosa</name>
    <dbReference type="NCBI Taxonomy" id="1840588"/>
    <lineage>
        <taxon>Eukaryota</taxon>
        <taxon>Viridiplantae</taxon>
        <taxon>Streptophyta</taxon>
        <taxon>Embryophyta</taxon>
        <taxon>Tracheophyta</taxon>
        <taxon>Spermatophyta</taxon>
        <taxon>Magnoliopsida</taxon>
        <taxon>eudicotyledons</taxon>
        <taxon>Gunneridae</taxon>
        <taxon>Pentapetalae</taxon>
        <taxon>asterids</taxon>
        <taxon>Ericales</taxon>
        <taxon>Theaceae</taxon>
        <taxon>Camellia</taxon>
    </lineage>
</organism>
<protein>
    <submittedName>
        <fullName evidence="1">GABA transporter 1</fullName>
    </submittedName>
</protein>
<reference evidence="1 2" key="1">
    <citation type="journal article" date="2022" name="Plant J.">
        <title>Chromosome-level genome of Camellia lanceoleosa provides a valuable resource for understanding genome evolution and self-incompatibility.</title>
        <authorList>
            <person name="Gong W."/>
            <person name="Xiao S."/>
            <person name="Wang L."/>
            <person name="Liao Z."/>
            <person name="Chang Y."/>
            <person name="Mo W."/>
            <person name="Hu G."/>
            <person name="Li W."/>
            <person name="Zhao G."/>
            <person name="Zhu H."/>
            <person name="Hu X."/>
            <person name="Ji K."/>
            <person name="Xiang X."/>
            <person name="Song Q."/>
            <person name="Yuan D."/>
            <person name="Jin S."/>
            <person name="Zhang L."/>
        </authorList>
    </citation>
    <scope>NUCLEOTIDE SEQUENCE [LARGE SCALE GENOMIC DNA]</scope>
    <source>
        <strain evidence="1">SQ_2022a</strain>
    </source>
</reference>